<sequence length="278" mass="29213">MALLPLLLPLLLRLVASAQTSSPDTALFVLGDSTASCAATTVPLNLSLTSSGKCLFPSAHRLLPDLLAAKMGLPPPPLISTLNGTAAEAARGVNFAGEEGARGMIFRMGSVGQQLRLATETLQLLRLEAATPQDADAAAAGAVFVLSFGTDAYARLLARGSEADASAPKHGRRGFGRLLADRVARTVVELYEAGVRRTAVMGVAPLGCAPRVMWEGLHLVDGHSCVEEANELVQGYNARLAAQLEALRPRLPGADVVFCDIYKGIMEMITHPARYGNS</sequence>
<comment type="caution">
    <text evidence="5">The sequence shown here is derived from an EMBL/GenBank/DDBJ whole genome shotgun (WGS) entry which is preliminary data.</text>
</comment>
<dbReference type="Gene3D" id="3.40.50.1110">
    <property type="entry name" value="SGNH hydrolase"/>
    <property type="match status" value="1"/>
</dbReference>
<dbReference type="PANTHER" id="PTHR45648">
    <property type="entry name" value="GDSL LIPASE/ACYLHYDROLASE FAMILY PROTEIN (AFU_ORTHOLOGUE AFUA_4G14700)"/>
    <property type="match status" value="1"/>
</dbReference>
<feature type="chain" id="PRO_5026261327" description="GDSL esterase/lipase" evidence="4">
    <location>
        <begin position="19"/>
        <end position="278"/>
    </location>
</feature>
<dbReference type="EMBL" id="SPHZ02000012">
    <property type="protein sequence ID" value="KAF0889062.1"/>
    <property type="molecule type" value="Genomic_DNA"/>
</dbReference>
<evidence type="ECO:0000256" key="3">
    <source>
        <dbReference type="ARBA" id="ARBA00022963"/>
    </source>
</evidence>
<keyword evidence="2" id="KW-0378">Hydrolase</keyword>
<organism evidence="5 6">
    <name type="scientific">Oryza meyeriana var. granulata</name>
    <dbReference type="NCBI Taxonomy" id="110450"/>
    <lineage>
        <taxon>Eukaryota</taxon>
        <taxon>Viridiplantae</taxon>
        <taxon>Streptophyta</taxon>
        <taxon>Embryophyta</taxon>
        <taxon>Tracheophyta</taxon>
        <taxon>Spermatophyta</taxon>
        <taxon>Magnoliopsida</taxon>
        <taxon>Liliopsida</taxon>
        <taxon>Poales</taxon>
        <taxon>Poaceae</taxon>
        <taxon>BOP clade</taxon>
        <taxon>Oryzoideae</taxon>
        <taxon>Oryzeae</taxon>
        <taxon>Oryzinae</taxon>
        <taxon>Oryza</taxon>
        <taxon>Oryza meyeriana</taxon>
    </lineage>
</organism>
<dbReference type="InterPro" id="IPR051058">
    <property type="entry name" value="GDSL_Est/Lipase"/>
</dbReference>
<dbReference type="Proteomes" id="UP000479710">
    <property type="component" value="Unassembled WGS sequence"/>
</dbReference>
<evidence type="ECO:0000256" key="2">
    <source>
        <dbReference type="ARBA" id="ARBA00022801"/>
    </source>
</evidence>
<proteinExistence type="inferred from homology"/>
<keyword evidence="3" id="KW-0443">Lipid metabolism</keyword>
<evidence type="ECO:0000256" key="1">
    <source>
        <dbReference type="ARBA" id="ARBA00008668"/>
    </source>
</evidence>
<feature type="signal peptide" evidence="4">
    <location>
        <begin position="1"/>
        <end position="18"/>
    </location>
</feature>
<dbReference type="Pfam" id="PF00657">
    <property type="entry name" value="Lipase_GDSL"/>
    <property type="match status" value="1"/>
</dbReference>
<accession>A0A6G1BMI3</accession>
<dbReference type="OrthoDB" id="1600564at2759"/>
<evidence type="ECO:0000256" key="4">
    <source>
        <dbReference type="SAM" id="SignalP"/>
    </source>
</evidence>
<protein>
    <recommendedName>
        <fullName evidence="7">GDSL esterase/lipase</fullName>
    </recommendedName>
</protein>
<dbReference type="GO" id="GO:0016788">
    <property type="term" value="F:hydrolase activity, acting on ester bonds"/>
    <property type="evidence" value="ECO:0007669"/>
    <property type="project" value="InterPro"/>
</dbReference>
<evidence type="ECO:0008006" key="7">
    <source>
        <dbReference type="Google" id="ProtNLM"/>
    </source>
</evidence>
<dbReference type="InterPro" id="IPR001087">
    <property type="entry name" value="GDSL"/>
</dbReference>
<reference evidence="5 6" key="1">
    <citation type="submission" date="2019-11" db="EMBL/GenBank/DDBJ databases">
        <title>Whole genome sequence of Oryza granulata.</title>
        <authorList>
            <person name="Li W."/>
        </authorList>
    </citation>
    <scope>NUCLEOTIDE SEQUENCE [LARGE SCALE GENOMIC DNA]</scope>
    <source>
        <strain evidence="6">cv. Menghai</strain>
        <tissue evidence="5">Leaf</tissue>
    </source>
</reference>
<keyword evidence="4" id="KW-0732">Signal</keyword>
<comment type="similarity">
    <text evidence="1">Belongs to the 'GDSL' lipolytic enzyme family.</text>
</comment>
<gene>
    <name evidence="5" type="ORF">E2562_021118</name>
</gene>
<evidence type="ECO:0000313" key="5">
    <source>
        <dbReference type="EMBL" id="KAF0889062.1"/>
    </source>
</evidence>
<dbReference type="GO" id="GO:0016042">
    <property type="term" value="P:lipid catabolic process"/>
    <property type="evidence" value="ECO:0007669"/>
    <property type="project" value="UniProtKB-KW"/>
</dbReference>
<keyword evidence="3" id="KW-0442">Lipid degradation</keyword>
<dbReference type="PANTHER" id="PTHR45648:SF7">
    <property type="entry name" value="OS12G0126100 PROTEIN"/>
    <property type="match status" value="1"/>
</dbReference>
<keyword evidence="6" id="KW-1185">Reference proteome</keyword>
<name>A0A6G1BMI3_9ORYZ</name>
<dbReference type="InterPro" id="IPR036514">
    <property type="entry name" value="SGNH_hydro_sf"/>
</dbReference>
<evidence type="ECO:0000313" key="6">
    <source>
        <dbReference type="Proteomes" id="UP000479710"/>
    </source>
</evidence>
<dbReference type="AlphaFoldDB" id="A0A6G1BMI3"/>